<dbReference type="Gene3D" id="3.30.450.20">
    <property type="entry name" value="PAS domain"/>
    <property type="match status" value="2"/>
</dbReference>
<dbReference type="SMART" id="SM00388">
    <property type="entry name" value="HisKA"/>
    <property type="match status" value="1"/>
</dbReference>
<dbReference type="SMART" id="SM00387">
    <property type="entry name" value="HATPase_c"/>
    <property type="match status" value="1"/>
</dbReference>
<comment type="catalytic activity">
    <reaction evidence="1">
        <text>ATP + protein L-histidine = ADP + protein N-phospho-L-histidine.</text>
        <dbReference type="EC" id="2.7.13.3"/>
    </reaction>
</comment>
<dbReference type="CDD" id="cd00082">
    <property type="entry name" value="HisKA"/>
    <property type="match status" value="1"/>
</dbReference>
<dbReference type="InterPro" id="IPR005467">
    <property type="entry name" value="His_kinase_dom"/>
</dbReference>
<dbReference type="GO" id="GO:0005524">
    <property type="term" value="F:ATP binding"/>
    <property type="evidence" value="ECO:0007669"/>
    <property type="project" value="UniProtKB-KW"/>
</dbReference>
<evidence type="ECO:0000313" key="13">
    <source>
        <dbReference type="EMBL" id="TLS50914.1"/>
    </source>
</evidence>
<dbReference type="InterPro" id="IPR004358">
    <property type="entry name" value="Sig_transdc_His_kin-like_C"/>
</dbReference>
<keyword evidence="5" id="KW-0547">Nucleotide-binding</keyword>
<organism evidence="13 14">
    <name type="scientific">Paenibacillus antri</name>
    <dbReference type="NCBI Taxonomy" id="2582848"/>
    <lineage>
        <taxon>Bacteria</taxon>
        <taxon>Bacillati</taxon>
        <taxon>Bacillota</taxon>
        <taxon>Bacilli</taxon>
        <taxon>Bacillales</taxon>
        <taxon>Paenibacillaceae</taxon>
        <taxon>Paenibacillus</taxon>
    </lineage>
</organism>
<keyword evidence="14" id="KW-1185">Reference proteome</keyword>
<dbReference type="CDD" id="cd00130">
    <property type="entry name" value="PAS"/>
    <property type="match status" value="1"/>
</dbReference>
<sequence length="490" mass="55351">MNVSYEILFERHPDAVFVMDAEGYIAYANPAARELLSEEQRKVRRTQYRQALRSEEFEMFHYYFRQAVERGEARTFDMGIGLGRGGGFKEMRIRMAPHVVEGRTTGVSVYMTPAEARGDEPRKGSALDAIGASFIESHSDPILVLDQHATIALANGSFSKLLGWRKDQLEGFHILQCPSIPPYLVTQMNDFVTRVFAGGGDDEATMETIRVTDQGKEYQMLLTLTPVRDRIGLVRYWAVHLRDITKRKFLEEQLKRIELEQAVEQELRELEHLKTVSQLAASISHEVRNPLTVTRGFMQILKDATLGEEKRRQYFDLSLEELDRAERIITDYLTFAKPALEQAEPLELNAELRRIVQVILPFASMENIAVEVLPSAEELFVRGEGNRLHQALINVMKNGIEATPAGGRLTIRLLRVDGRPVLIIEDSGEGMDEDQLKLLGTPYYTTKDKGTGLGTMVAFSILRAMEADIEVDSVPGRGTRFILSFPAEAD</sequence>
<dbReference type="NCBIfam" id="TIGR00229">
    <property type="entry name" value="sensory_box"/>
    <property type="match status" value="1"/>
</dbReference>
<evidence type="ECO:0000256" key="4">
    <source>
        <dbReference type="ARBA" id="ARBA00022679"/>
    </source>
</evidence>
<dbReference type="PROSITE" id="PS50109">
    <property type="entry name" value="HIS_KIN"/>
    <property type="match status" value="1"/>
</dbReference>
<keyword evidence="9" id="KW-0175">Coiled coil</keyword>
<dbReference type="Gene3D" id="3.30.565.10">
    <property type="entry name" value="Histidine kinase-like ATPase, C-terminal domain"/>
    <property type="match status" value="1"/>
</dbReference>
<evidence type="ECO:0000256" key="1">
    <source>
        <dbReference type="ARBA" id="ARBA00000085"/>
    </source>
</evidence>
<comment type="caution">
    <text evidence="13">The sequence shown here is derived from an EMBL/GenBank/DDBJ whole genome shotgun (WGS) entry which is preliminary data.</text>
</comment>
<dbReference type="InterPro" id="IPR000700">
    <property type="entry name" value="PAS-assoc_C"/>
</dbReference>
<evidence type="ECO:0000256" key="3">
    <source>
        <dbReference type="ARBA" id="ARBA00022553"/>
    </source>
</evidence>
<reference evidence="13 14" key="1">
    <citation type="submission" date="2019-05" db="EMBL/GenBank/DDBJ databases">
        <authorList>
            <person name="Narsing Rao M.P."/>
            <person name="Li W.J."/>
        </authorList>
    </citation>
    <scope>NUCLEOTIDE SEQUENCE [LARGE SCALE GENOMIC DNA]</scope>
    <source>
        <strain evidence="13 14">SYSU_K30003</strain>
    </source>
</reference>
<evidence type="ECO:0000256" key="2">
    <source>
        <dbReference type="ARBA" id="ARBA00012438"/>
    </source>
</evidence>
<dbReference type="SMART" id="SM00091">
    <property type="entry name" value="PAS"/>
    <property type="match status" value="2"/>
</dbReference>
<evidence type="ECO:0000256" key="6">
    <source>
        <dbReference type="ARBA" id="ARBA00022777"/>
    </source>
</evidence>
<dbReference type="PANTHER" id="PTHR43065">
    <property type="entry name" value="SENSOR HISTIDINE KINASE"/>
    <property type="match status" value="1"/>
</dbReference>
<gene>
    <name evidence="13" type="ORF">FE782_17865</name>
</gene>
<keyword evidence="8" id="KW-0902">Two-component regulatory system</keyword>
<dbReference type="InterPro" id="IPR003594">
    <property type="entry name" value="HATPase_dom"/>
</dbReference>
<feature type="domain" description="PAC" evidence="12">
    <location>
        <begin position="204"/>
        <end position="256"/>
    </location>
</feature>
<dbReference type="InterPro" id="IPR036097">
    <property type="entry name" value="HisK_dim/P_sf"/>
</dbReference>
<accession>A0A5R9GCN4</accession>
<evidence type="ECO:0000313" key="14">
    <source>
        <dbReference type="Proteomes" id="UP000309676"/>
    </source>
</evidence>
<dbReference type="PRINTS" id="PR00344">
    <property type="entry name" value="BCTRLSENSOR"/>
</dbReference>
<dbReference type="InterPro" id="IPR013656">
    <property type="entry name" value="PAS_4"/>
</dbReference>
<dbReference type="Pfam" id="PF08448">
    <property type="entry name" value="PAS_4"/>
    <property type="match status" value="2"/>
</dbReference>
<evidence type="ECO:0000256" key="8">
    <source>
        <dbReference type="ARBA" id="ARBA00023012"/>
    </source>
</evidence>
<dbReference type="PROSITE" id="PS50113">
    <property type="entry name" value="PAC"/>
    <property type="match status" value="1"/>
</dbReference>
<dbReference type="InterPro" id="IPR036890">
    <property type="entry name" value="HATPase_C_sf"/>
</dbReference>
<keyword evidence="6" id="KW-0418">Kinase</keyword>
<dbReference type="PANTHER" id="PTHR43065:SF46">
    <property type="entry name" value="C4-DICARBOXYLATE TRANSPORT SENSOR PROTEIN DCTB"/>
    <property type="match status" value="1"/>
</dbReference>
<dbReference type="GO" id="GO:0000155">
    <property type="term" value="F:phosphorelay sensor kinase activity"/>
    <property type="evidence" value="ECO:0007669"/>
    <property type="project" value="InterPro"/>
</dbReference>
<dbReference type="SUPFAM" id="SSF47384">
    <property type="entry name" value="Homodimeric domain of signal transducing histidine kinase"/>
    <property type="match status" value="1"/>
</dbReference>
<evidence type="ECO:0000256" key="5">
    <source>
        <dbReference type="ARBA" id="ARBA00022741"/>
    </source>
</evidence>
<evidence type="ECO:0000256" key="9">
    <source>
        <dbReference type="SAM" id="Coils"/>
    </source>
</evidence>
<dbReference type="InterPro" id="IPR035965">
    <property type="entry name" value="PAS-like_dom_sf"/>
</dbReference>
<feature type="domain" description="PAS" evidence="11">
    <location>
        <begin position="135"/>
        <end position="171"/>
    </location>
</feature>
<dbReference type="OrthoDB" id="9815750at2"/>
<feature type="domain" description="PAS" evidence="11">
    <location>
        <begin position="1"/>
        <end position="71"/>
    </location>
</feature>
<dbReference type="Proteomes" id="UP000309676">
    <property type="component" value="Unassembled WGS sequence"/>
</dbReference>
<dbReference type="Pfam" id="PF00512">
    <property type="entry name" value="HisKA"/>
    <property type="match status" value="1"/>
</dbReference>
<keyword evidence="7" id="KW-0067">ATP-binding</keyword>
<evidence type="ECO:0000259" key="12">
    <source>
        <dbReference type="PROSITE" id="PS50113"/>
    </source>
</evidence>
<dbReference type="EMBL" id="VCIW01000012">
    <property type="protein sequence ID" value="TLS50914.1"/>
    <property type="molecule type" value="Genomic_DNA"/>
</dbReference>
<dbReference type="AlphaFoldDB" id="A0A5R9GCN4"/>
<dbReference type="Gene3D" id="1.10.287.130">
    <property type="match status" value="1"/>
</dbReference>
<evidence type="ECO:0000259" key="10">
    <source>
        <dbReference type="PROSITE" id="PS50109"/>
    </source>
</evidence>
<dbReference type="Pfam" id="PF02518">
    <property type="entry name" value="HATPase_c"/>
    <property type="match status" value="1"/>
</dbReference>
<dbReference type="InterPro" id="IPR000014">
    <property type="entry name" value="PAS"/>
</dbReference>
<proteinExistence type="predicted"/>
<protein>
    <recommendedName>
        <fullName evidence="2">histidine kinase</fullName>
        <ecNumber evidence="2">2.7.13.3</ecNumber>
    </recommendedName>
</protein>
<name>A0A5R9GCN4_9BACL</name>
<evidence type="ECO:0000256" key="7">
    <source>
        <dbReference type="ARBA" id="ARBA00022840"/>
    </source>
</evidence>
<feature type="coiled-coil region" evidence="9">
    <location>
        <begin position="247"/>
        <end position="276"/>
    </location>
</feature>
<dbReference type="PROSITE" id="PS50112">
    <property type="entry name" value="PAS"/>
    <property type="match status" value="2"/>
</dbReference>
<evidence type="ECO:0000259" key="11">
    <source>
        <dbReference type="PROSITE" id="PS50112"/>
    </source>
</evidence>
<dbReference type="InterPro" id="IPR003661">
    <property type="entry name" value="HisK_dim/P_dom"/>
</dbReference>
<keyword evidence="3" id="KW-0597">Phosphoprotein</keyword>
<dbReference type="EC" id="2.7.13.3" evidence="2"/>
<keyword evidence="4" id="KW-0808">Transferase</keyword>
<dbReference type="SUPFAM" id="SSF55874">
    <property type="entry name" value="ATPase domain of HSP90 chaperone/DNA topoisomerase II/histidine kinase"/>
    <property type="match status" value="1"/>
</dbReference>
<dbReference type="SUPFAM" id="SSF55785">
    <property type="entry name" value="PYP-like sensor domain (PAS domain)"/>
    <property type="match status" value="2"/>
</dbReference>
<feature type="domain" description="Histidine kinase" evidence="10">
    <location>
        <begin position="282"/>
        <end position="489"/>
    </location>
</feature>